<comment type="caution">
    <text evidence="5">The sequence shown here is derived from an EMBL/GenBank/DDBJ whole genome shotgun (WGS) entry which is preliminary data.</text>
</comment>
<evidence type="ECO:0000259" key="4">
    <source>
        <dbReference type="PROSITE" id="PS50887"/>
    </source>
</evidence>
<proteinExistence type="predicted"/>
<dbReference type="EMBL" id="JABXYJ010000007">
    <property type="protein sequence ID" value="NVO78815.1"/>
    <property type="molecule type" value="Genomic_DNA"/>
</dbReference>
<dbReference type="InterPro" id="IPR000160">
    <property type="entry name" value="GGDEF_dom"/>
</dbReference>
<dbReference type="PROSITE" id="PS50887">
    <property type="entry name" value="GGDEF"/>
    <property type="match status" value="1"/>
</dbReference>
<feature type="domain" description="Cyclic nucleotide-binding" evidence="3">
    <location>
        <begin position="19"/>
        <end position="144"/>
    </location>
</feature>
<feature type="domain" description="GGDEF" evidence="4">
    <location>
        <begin position="196"/>
        <end position="327"/>
    </location>
</feature>
<dbReference type="NCBIfam" id="TIGR00254">
    <property type="entry name" value="GGDEF"/>
    <property type="match status" value="1"/>
</dbReference>
<dbReference type="InterPro" id="IPR018490">
    <property type="entry name" value="cNMP-bd_dom_sf"/>
</dbReference>
<dbReference type="InterPro" id="IPR000595">
    <property type="entry name" value="cNMP-bd_dom"/>
</dbReference>
<dbReference type="GO" id="GO:0052621">
    <property type="term" value="F:diguanylate cyclase activity"/>
    <property type="evidence" value="ECO:0007669"/>
    <property type="project" value="UniProtKB-EC"/>
</dbReference>
<name>A0A850QMH2_9BURK</name>
<dbReference type="Gene3D" id="3.30.70.270">
    <property type="match status" value="1"/>
</dbReference>
<dbReference type="PANTHER" id="PTHR45138">
    <property type="entry name" value="REGULATORY COMPONENTS OF SENSORY TRANSDUCTION SYSTEM"/>
    <property type="match status" value="1"/>
</dbReference>
<dbReference type="InterPro" id="IPR014710">
    <property type="entry name" value="RmlC-like_jellyroll"/>
</dbReference>
<dbReference type="SUPFAM" id="SSF55073">
    <property type="entry name" value="Nucleotide cyclase"/>
    <property type="match status" value="1"/>
</dbReference>
<reference evidence="5 6" key="1">
    <citation type="submission" date="2020-06" db="EMBL/GenBank/DDBJ databases">
        <authorList>
            <person name="Qiu C."/>
            <person name="Liu Z."/>
        </authorList>
    </citation>
    <scope>NUCLEOTIDE SEQUENCE [LARGE SCALE GENOMIC DNA]</scope>
    <source>
        <strain evidence="5 6">EM 1</strain>
    </source>
</reference>
<evidence type="ECO:0000313" key="5">
    <source>
        <dbReference type="EMBL" id="NVO78815.1"/>
    </source>
</evidence>
<protein>
    <recommendedName>
        <fullName evidence="1">diguanylate cyclase</fullName>
        <ecNumber evidence="1">2.7.7.65</ecNumber>
    </recommendedName>
</protein>
<gene>
    <name evidence="5" type="ORF">HV832_13325</name>
</gene>
<dbReference type="Pfam" id="PF00027">
    <property type="entry name" value="cNMP_binding"/>
    <property type="match status" value="1"/>
</dbReference>
<evidence type="ECO:0000259" key="3">
    <source>
        <dbReference type="PROSITE" id="PS50042"/>
    </source>
</evidence>
<dbReference type="Pfam" id="PF00990">
    <property type="entry name" value="GGDEF"/>
    <property type="match status" value="1"/>
</dbReference>
<evidence type="ECO:0000256" key="1">
    <source>
        <dbReference type="ARBA" id="ARBA00012528"/>
    </source>
</evidence>
<dbReference type="InterPro" id="IPR050469">
    <property type="entry name" value="Diguanylate_Cyclase"/>
</dbReference>
<dbReference type="PROSITE" id="PS50042">
    <property type="entry name" value="CNMP_BINDING_3"/>
    <property type="match status" value="1"/>
</dbReference>
<dbReference type="CDD" id="cd00038">
    <property type="entry name" value="CAP_ED"/>
    <property type="match status" value="1"/>
</dbReference>
<dbReference type="Gene3D" id="2.60.120.10">
    <property type="entry name" value="Jelly Rolls"/>
    <property type="match status" value="1"/>
</dbReference>
<sequence length="327" mass="36096">MEQLMYFKNAAYRIEDIHLFRDISDSDLVLIHQIIQDCPVVKARAGQIVLDANSSGSRLYIVLNGALGITKLNEDNNHIENSITQYLPGECVGEISVLDEEIHSATISALCDSDLLLIEADTMWRLIDESNGVARNLLQLLSFRIRAANAQIRSRQKVGEFYRQLSMIDGLTGLHNRAWLNVQMPSMIEHALISGNPLSIILVDLDHFKKFNDEHGHLLGDDVLQSAAKVLNAGLRPTDFAARYGGEEMMVILPGTSQKAALGVAQRLCTKLSKTRIFTDQDKALPHITGSFGVATLQTHQNAADLIDAADRALYRAKNGGRNQVAV</sequence>
<dbReference type="CDD" id="cd01949">
    <property type="entry name" value="GGDEF"/>
    <property type="match status" value="1"/>
</dbReference>
<dbReference type="AlphaFoldDB" id="A0A850QMH2"/>
<dbReference type="EC" id="2.7.7.65" evidence="1"/>
<dbReference type="SMART" id="SM00267">
    <property type="entry name" value="GGDEF"/>
    <property type="match status" value="1"/>
</dbReference>
<dbReference type="SUPFAM" id="SSF51206">
    <property type="entry name" value="cAMP-binding domain-like"/>
    <property type="match status" value="1"/>
</dbReference>
<dbReference type="SMART" id="SM00100">
    <property type="entry name" value="cNMP"/>
    <property type="match status" value="1"/>
</dbReference>
<evidence type="ECO:0000313" key="6">
    <source>
        <dbReference type="Proteomes" id="UP000588051"/>
    </source>
</evidence>
<accession>A0A850QMH2</accession>
<dbReference type="InterPro" id="IPR029787">
    <property type="entry name" value="Nucleotide_cyclase"/>
</dbReference>
<organism evidence="5 6">
    <name type="scientific">Undibacterium oligocarboniphilum</name>
    <dbReference type="NCBI Taxonomy" id="666702"/>
    <lineage>
        <taxon>Bacteria</taxon>
        <taxon>Pseudomonadati</taxon>
        <taxon>Pseudomonadota</taxon>
        <taxon>Betaproteobacteria</taxon>
        <taxon>Burkholderiales</taxon>
        <taxon>Oxalobacteraceae</taxon>
        <taxon>Undibacterium</taxon>
    </lineage>
</organism>
<keyword evidence="6" id="KW-1185">Reference proteome</keyword>
<comment type="catalytic activity">
    <reaction evidence="2">
        <text>2 GTP = 3',3'-c-di-GMP + 2 diphosphate</text>
        <dbReference type="Rhea" id="RHEA:24898"/>
        <dbReference type="ChEBI" id="CHEBI:33019"/>
        <dbReference type="ChEBI" id="CHEBI:37565"/>
        <dbReference type="ChEBI" id="CHEBI:58805"/>
        <dbReference type="EC" id="2.7.7.65"/>
    </reaction>
</comment>
<evidence type="ECO:0000256" key="2">
    <source>
        <dbReference type="ARBA" id="ARBA00034247"/>
    </source>
</evidence>
<dbReference type="PANTHER" id="PTHR45138:SF9">
    <property type="entry name" value="DIGUANYLATE CYCLASE DGCM-RELATED"/>
    <property type="match status" value="1"/>
</dbReference>
<dbReference type="InterPro" id="IPR043128">
    <property type="entry name" value="Rev_trsase/Diguanyl_cyclase"/>
</dbReference>
<dbReference type="Proteomes" id="UP000588051">
    <property type="component" value="Unassembled WGS sequence"/>
</dbReference>
<dbReference type="FunFam" id="3.30.70.270:FF:000001">
    <property type="entry name" value="Diguanylate cyclase domain protein"/>
    <property type="match status" value="1"/>
</dbReference>